<dbReference type="SUPFAM" id="SSF55257">
    <property type="entry name" value="RBP11-like subunits of RNA polymerase"/>
    <property type="match status" value="1"/>
</dbReference>
<dbReference type="GO" id="GO:0046983">
    <property type="term" value="F:protein dimerization activity"/>
    <property type="evidence" value="ECO:0007669"/>
    <property type="project" value="InterPro"/>
</dbReference>
<sequence length="346" mass="38317">MDFDPMVMDTESLGPSVKITDAKPHSVDFELQSVDLSFANSLRRTILAEVPTMAIDLVEIEANTSVLADEFICHRLGLIPLNSKNVDDVLYTRDCECEQYCEACSVTLTLHARCTGDEIMRVYARDLVVDPMRANQWVGNPVITDPEGLGTVICKLRKGQELRMKCIAKKGIAKEHAKWAPTSAVGFEYDPQNKLRHTDLWYEEDAAKEWPKSKYAEWEEPPQEGEPFDYDAVPERFYFEVESVGNLEPDVIIQQGIKVLQQKLAAVIKDLTESGDPANGVNGHGYDAPRSPEDVGMAGAWGQDQGYTTPFGNGNGTQEPQQPWGGGATPYGATPYGQQNGWANGR</sequence>
<dbReference type="InterPro" id="IPR022842">
    <property type="entry name" value="RNAP_Rpo3/Rpb3/RPAC1"/>
</dbReference>
<keyword evidence="3" id="KW-0240">DNA-directed RNA polymerase</keyword>
<comment type="subcellular location">
    <subcellularLocation>
        <location evidence="1">Nucleus</location>
    </subcellularLocation>
</comment>
<dbReference type="InterPro" id="IPR050518">
    <property type="entry name" value="Rpo3/RPB3_RNA_Pol_subunit"/>
</dbReference>
<dbReference type="Gene3D" id="3.30.1360.10">
    <property type="entry name" value="RNA polymerase, RBP11-like subunit"/>
    <property type="match status" value="1"/>
</dbReference>
<name>A0A2J6Q8W3_9HELO</name>
<protein>
    <recommendedName>
        <fullName evidence="7">DNA-directed RNA polymerase II subunit RPB3</fullName>
    </recommendedName>
</protein>
<keyword evidence="5" id="KW-0539">Nucleus</keyword>
<dbReference type="OrthoDB" id="270173at2759"/>
<dbReference type="Proteomes" id="UP000235672">
    <property type="component" value="Unassembled WGS sequence"/>
</dbReference>
<evidence type="ECO:0000256" key="2">
    <source>
        <dbReference type="ARBA" id="ARBA00011730"/>
    </source>
</evidence>
<feature type="domain" description="DNA-directed RNA polymerase RpoA/D/Rpb3-type" evidence="9">
    <location>
        <begin position="26"/>
        <end position="270"/>
    </location>
</feature>
<comment type="similarity">
    <text evidence="6">Belongs to the archaeal Rpo3/eukaryotic RPB3 RNA polymerase subunit family.</text>
</comment>
<evidence type="ECO:0000256" key="4">
    <source>
        <dbReference type="ARBA" id="ARBA00023163"/>
    </source>
</evidence>
<dbReference type="PANTHER" id="PTHR11800">
    <property type="entry name" value="DNA-DIRECTED RNA POLYMERASE"/>
    <property type="match status" value="1"/>
</dbReference>
<reference evidence="10 11" key="1">
    <citation type="submission" date="2016-05" db="EMBL/GenBank/DDBJ databases">
        <title>A degradative enzymes factory behind the ericoid mycorrhizal symbiosis.</title>
        <authorList>
            <consortium name="DOE Joint Genome Institute"/>
            <person name="Martino E."/>
            <person name="Morin E."/>
            <person name="Grelet G."/>
            <person name="Kuo A."/>
            <person name="Kohler A."/>
            <person name="Daghino S."/>
            <person name="Barry K."/>
            <person name="Choi C."/>
            <person name="Cichocki N."/>
            <person name="Clum A."/>
            <person name="Copeland A."/>
            <person name="Hainaut M."/>
            <person name="Haridas S."/>
            <person name="Labutti K."/>
            <person name="Lindquist E."/>
            <person name="Lipzen A."/>
            <person name="Khouja H.-R."/>
            <person name="Murat C."/>
            <person name="Ohm R."/>
            <person name="Olson A."/>
            <person name="Spatafora J."/>
            <person name="Veneault-Fourrey C."/>
            <person name="Henrissat B."/>
            <person name="Grigoriev I."/>
            <person name="Martin F."/>
            <person name="Perotto S."/>
        </authorList>
    </citation>
    <scope>NUCLEOTIDE SEQUENCE [LARGE SCALE GENOMIC DNA]</scope>
    <source>
        <strain evidence="10 11">UAMH 7357</strain>
    </source>
</reference>
<evidence type="ECO:0000313" key="10">
    <source>
        <dbReference type="EMBL" id="PMD22720.1"/>
    </source>
</evidence>
<evidence type="ECO:0000256" key="8">
    <source>
        <dbReference type="SAM" id="MobiDB-lite"/>
    </source>
</evidence>
<comment type="subunit">
    <text evidence="2">Component of the RNA polymerase II (Pol II) complex consisting of 12 subunits.</text>
</comment>
<dbReference type="EMBL" id="KZ613477">
    <property type="protein sequence ID" value="PMD22720.1"/>
    <property type="molecule type" value="Genomic_DNA"/>
</dbReference>
<evidence type="ECO:0000259" key="9">
    <source>
        <dbReference type="SMART" id="SM00662"/>
    </source>
</evidence>
<dbReference type="Gene3D" id="2.170.120.12">
    <property type="entry name" value="DNA-directed RNA polymerase, insert domain"/>
    <property type="match status" value="1"/>
</dbReference>
<evidence type="ECO:0000256" key="7">
    <source>
        <dbReference type="ARBA" id="ARBA00072506"/>
    </source>
</evidence>
<keyword evidence="4" id="KW-0804">Transcription</keyword>
<proteinExistence type="inferred from homology"/>
<dbReference type="GO" id="GO:0003899">
    <property type="term" value="F:DNA-directed RNA polymerase activity"/>
    <property type="evidence" value="ECO:0007669"/>
    <property type="project" value="InterPro"/>
</dbReference>
<feature type="compositionally biased region" description="Polar residues" evidence="8">
    <location>
        <begin position="305"/>
        <end position="321"/>
    </location>
</feature>
<dbReference type="AlphaFoldDB" id="A0A2J6Q8W3"/>
<accession>A0A2J6Q8W3</accession>
<dbReference type="InterPro" id="IPR036643">
    <property type="entry name" value="RNApol_insert_sf"/>
</dbReference>
<dbReference type="Pfam" id="PF01193">
    <property type="entry name" value="RNA_pol_L"/>
    <property type="match status" value="1"/>
</dbReference>
<dbReference type="GO" id="GO:0006366">
    <property type="term" value="P:transcription by RNA polymerase II"/>
    <property type="evidence" value="ECO:0007669"/>
    <property type="project" value="TreeGrafter"/>
</dbReference>
<dbReference type="InterPro" id="IPR011262">
    <property type="entry name" value="DNA-dir_RNA_pol_insert"/>
</dbReference>
<dbReference type="Pfam" id="PF01000">
    <property type="entry name" value="RNA_pol_A_bac"/>
    <property type="match status" value="1"/>
</dbReference>
<evidence type="ECO:0000256" key="5">
    <source>
        <dbReference type="ARBA" id="ARBA00023242"/>
    </source>
</evidence>
<dbReference type="STRING" id="1745343.A0A2J6Q8W3"/>
<dbReference type="SUPFAM" id="SSF56553">
    <property type="entry name" value="Insert subdomain of RNA polymerase alpha subunit"/>
    <property type="match status" value="1"/>
</dbReference>
<dbReference type="CDD" id="cd07031">
    <property type="entry name" value="RNAP_II_RPB3"/>
    <property type="match status" value="1"/>
</dbReference>
<dbReference type="NCBIfam" id="NF001988">
    <property type="entry name" value="PRK00783.1"/>
    <property type="match status" value="1"/>
</dbReference>
<feature type="compositionally biased region" description="Polar residues" evidence="8">
    <location>
        <begin position="336"/>
        <end position="346"/>
    </location>
</feature>
<dbReference type="FunFam" id="2.170.120.12:FF:000002">
    <property type="entry name" value="DNA-directed RNA polymerase II subunit RPB3"/>
    <property type="match status" value="1"/>
</dbReference>
<dbReference type="HAMAP" id="MF_00320">
    <property type="entry name" value="RNApol_arch_Rpo3"/>
    <property type="match status" value="1"/>
</dbReference>
<evidence type="ECO:0000256" key="3">
    <source>
        <dbReference type="ARBA" id="ARBA00022478"/>
    </source>
</evidence>
<keyword evidence="11" id="KW-1185">Reference proteome</keyword>
<gene>
    <name evidence="10" type="ORF">NA56DRAFT_570034</name>
</gene>
<evidence type="ECO:0000256" key="1">
    <source>
        <dbReference type="ARBA" id="ARBA00004123"/>
    </source>
</evidence>
<organism evidence="10 11">
    <name type="scientific">Hyaloscypha hepaticicola</name>
    <dbReference type="NCBI Taxonomy" id="2082293"/>
    <lineage>
        <taxon>Eukaryota</taxon>
        <taxon>Fungi</taxon>
        <taxon>Dikarya</taxon>
        <taxon>Ascomycota</taxon>
        <taxon>Pezizomycotina</taxon>
        <taxon>Leotiomycetes</taxon>
        <taxon>Helotiales</taxon>
        <taxon>Hyaloscyphaceae</taxon>
        <taxon>Hyaloscypha</taxon>
    </lineage>
</organism>
<feature type="region of interest" description="Disordered" evidence="8">
    <location>
        <begin position="305"/>
        <end position="346"/>
    </location>
</feature>
<evidence type="ECO:0000256" key="6">
    <source>
        <dbReference type="ARBA" id="ARBA00025804"/>
    </source>
</evidence>
<dbReference type="PANTHER" id="PTHR11800:SF2">
    <property type="entry name" value="DNA-DIRECTED RNA POLYMERASE II SUBUNIT RPB3"/>
    <property type="match status" value="1"/>
</dbReference>
<dbReference type="InterPro" id="IPR036603">
    <property type="entry name" value="RBP11-like"/>
</dbReference>
<dbReference type="GO" id="GO:0005665">
    <property type="term" value="C:RNA polymerase II, core complex"/>
    <property type="evidence" value="ECO:0007669"/>
    <property type="project" value="TreeGrafter"/>
</dbReference>
<dbReference type="SMART" id="SM00662">
    <property type="entry name" value="RPOLD"/>
    <property type="match status" value="1"/>
</dbReference>
<dbReference type="InterPro" id="IPR011263">
    <property type="entry name" value="DNA-dir_RNA_pol_RpoA/D/Rpb3"/>
</dbReference>
<evidence type="ECO:0000313" key="11">
    <source>
        <dbReference type="Proteomes" id="UP000235672"/>
    </source>
</evidence>